<keyword evidence="7" id="KW-1185">Reference proteome</keyword>
<protein>
    <submittedName>
        <fullName evidence="6">Biotin/lipoyl-binding protein</fullName>
    </submittedName>
</protein>
<feature type="domain" description="Multidrug resistance protein MdtA-like barrel-sandwich hybrid" evidence="4">
    <location>
        <begin position="78"/>
        <end position="235"/>
    </location>
</feature>
<dbReference type="AlphaFoldDB" id="A0A8J6TPB5"/>
<name>A0A8J6TPB5_9FIRM</name>
<keyword evidence="2" id="KW-0175">Coiled coil</keyword>
<dbReference type="InterPro" id="IPR011053">
    <property type="entry name" value="Single_hybrid_motif"/>
</dbReference>
<dbReference type="EMBL" id="JACRTL010000001">
    <property type="protein sequence ID" value="MBC8609999.1"/>
    <property type="molecule type" value="Genomic_DNA"/>
</dbReference>
<accession>A0A8J6TPB5</accession>
<evidence type="ECO:0000259" key="4">
    <source>
        <dbReference type="Pfam" id="PF25917"/>
    </source>
</evidence>
<dbReference type="Proteomes" id="UP000632659">
    <property type="component" value="Unassembled WGS sequence"/>
</dbReference>
<dbReference type="PROSITE" id="PS51257">
    <property type="entry name" value="PROKAR_LIPOPROTEIN"/>
    <property type="match status" value="1"/>
</dbReference>
<dbReference type="Pfam" id="PF25967">
    <property type="entry name" value="RND-MFP_C"/>
    <property type="match status" value="1"/>
</dbReference>
<feature type="chain" id="PRO_5038468648" evidence="3">
    <location>
        <begin position="26"/>
        <end position="380"/>
    </location>
</feature>
<evidence type="ECO:0000256" key="1">
    <source>
        <dbReference type="ARBA" id="ARBA00022448"/>
    </source>
</evidence>
<comment type="caution">
    <text evidence="6">The sequence shown here is derived from an EMBL/GenBank/DDBJ whole genome shotgun (WGS) entry which is preliminary data.</text>
</comment>
<evidence type="ECO:0000256" key="2">
    <source>
        <dbReference type="SAM" id="Coils"/>
    </source>
</evidence>
<dbReference type="PANTHER" id="PTHR30469">
    <property type="entry name" value="MULTIDRUG RESISTANCE PROTEIN MDTA"/>
    <property type="match status" value="1"/>
</dbReference>
<feature type="coiled-coil region" evidence="2">
    <location>
        <begin position="103"/>
        <end position="130"/>
    </location>
</feature>
<keyword evidence="3" id="KW-0732">Signal</keyword>
<keyword evidence="1" id="KW-0813">Transport</keyword>
<organism evidence="6 7">
    <name type="scientific">Massiliimalia timonensis</name>
    <dbReference type="NCBI Taxonomy" id="1987501"/>
    <lineage>
        <taxon>Bacteria</taxon>
        <taxon>Bacillati</taxon>
        <taxon>Bacillota</taxon>
        <taxon>Clostridia</taxon>
        <taxon>Eubacteriales</taxon>
        <taxon>Oscillospiraceae</taxon>
        <taxon>Massiliimalia</taxon>
    </lineage>
</organism>
<dbReference type="Gene3D" id="2.40.30.170">
    <property type="match status" value="1"/>
</dbReference>
<evidence type="ECO:0000256" key="3">
    <source>
        <dbReference type="SAM" id="SignalP"/>
    </source>
</evidence>
<reference evidence="6" key="1">
    <citation type="submission" date="2020-08" db="EMBL/GenBank/DDBJ databases">
        <title>Genome public.</title>
        <authorList>
            <person name="Liu C."/>
            <person name="Sun Q."/>
        </authorList>
    </citation>
    <scope>NUCLEOTIDE SEQUENCE</scope>
    <source>
        <strain evidence="6">NSJ-15</strain>
    </source>
</reference>
<dbReference type="InterPro" id="IPR058625">
    <property type="entry name" value="MdtA-like_BSH"/>
</dbReference>
<dbReference type="Gene3D" id="1.10.287.470">
    <property type="entry name" value="Helix hairpin bin"/>
    <property type="match status" value="1"/>
</dbReference>
<dbReference type="InterPro" id="IPR058627">
    <property type="entry name" value="MdtA-like_C"/>
</dbReference>
<feature type="domain" description="Multidrug resistance protein MdtA-like C-terminal permuted SH3" evidence="5">
    <location>
        <begin position="323"/>
        <end position="379"/>
    </location>
</feature>
<proteinExistence type="predicted"/>
<dbReference type="RefSeq" id="WP_187536203.1">
    <property type="nucleotide sequence ID" value="NZ_JACRTL010000001.1"/>
</dbReference>
<gene>
    <name evidence="6" type="ORF">H8702_02540</name>
</gene>
<dbReference type="GO" id="GO:0015562">
    <property type="term" value="F:efflux transmembrane transporter activity"/>
    <property type="evidence" value="ECO:0007669"/>
    <property type="project" value="TreeGrafter"/>
</dbReference>
<sequence length="380" mass="42622">MCKLRLKILASIAMITLLLQGCSMMPEEEELLPPPVKEPEAVEYTTQVIERGDIVNTAKGSGNIGSKKQYSLSFTYRSGYLKSMNVKLGDTVKKGQLIAELDTDSLEKDIQKKQLEIDKIKLELEQLQDQDPSNELERKKLKLEYLEDRKKQFPDEALELDYQIKDLKLEIKDMENQDGDNYSVKVKKKDLEIAQIDLEDLKLTRDKSQIVAPSSGKITYMEEIGIGDYVPALKTLVKVSDPSDLILEYTGGYALKMKVGMPVTATVSGKTVTGEVVTTPSDFPAEEQELRKETAFIKLNKVPEGVEIGDSASFEVVLEQKEDVLLVPKRAVIQYMGIYTARVLSEDNIRSEKDIEVGIETATQYEVISGLEEGDIVILE</sequence>
<evidence type="ECO:0000259" key="5">
    <source>
        <dbReference type="Pfam" id="PF25967"/>
    </source>
</evidence>
<dbReference type="Pfam" id="PF25917">
    <property type="entry name" value="BSH_RND"/>
    <property type="match status" value="1"/>
</dbReference>
<evidence type="ECO:0000313" key="6">
    <source>
        <dbReference type="EMBL" id="MBC8609999.1"/>
    </source>
</evidence>
<dbReference type="Gene3D" id="2.40.50.100">
    <property type="match status" value="1"/>
</dbReference>
<feature type="signal peptide" evidence="3">
    <location>
        <begin position="1"/>
        <end position="25"/>
    </location>
</feature>
<dbReference type="Gene3D" id="2.40.420.20">
    <property type="match status" value="1"/>
</dbReference>
<evidence type="ECO:0000313" key="7">
    <source>
        <dbReference type="Proteomes" id="UP000632659"/>
    </source>
</evidence>
<dbReference type="PANTHER" id="PTHR30469:SF33">
    <property type="entry name" value="SLR1207 PROTEIN"/>
    <property type="match status" value="1"/>
</dbReference>
<dbReference type="SUPFAM" id="SSF51230">
    <property type="entry name" value="Single hybrid motif"/>
    <property type="match status" value="1"/>
</dbReference>
<dbReference type="GO" id="GO:1990281">
    <property type="term" value="C:efflux pump complex"/>
    <property type="evidence" value="ECO:0007669"/>
    <property type="project" value="TreeGrafter"/>
</dbReference>